<evidence type="ECO:0000313" key="2">
    <source>
        <dbReference type="Proteomes" id="UP000019149"/>
    </source>
</evidence>
<dbReference type="AlphaFoldDB" id="W6TZG4"/>
<gene>
    <name evidence="1" type="ORF">EGR_10933</name>
</gene>
<sequence>MSLPITCIIVLANWERLGVTGFSVSVGRSIFWQMHF</sequence>
<protein>
    <submittedName>
        <fullName evidence="1">Uncharacterized protein</fullName>
    </submittedName>
</protein>
<dbReference type="EMBL" id="APAU02000306">
    <property type="protein sequence ID" value="EUB54205.1"/>
    <property type="molecule type" value="Genomic_DNA"/>
</dbReference>
<name>W6TZG4_ECHGR</name>
<accession>W6TZG4</accession>
<dbReference type="GeneID" id="36346648"/>
<evidence type="ECO:0000313" key="1">
    <source>
        <dbReference type="EMBL" id="EUB54205.1"/>
    </source>
</evidence>
<comment type="caution">
    <text evidence="1">The sequence shown here is derived from an EMBL/GenBank/DDBJ whole genome shotgun (WGS) entry which is preliminary data.</text>
</comment>
<proteinExistence type="predicted"/>
<dbReference type="KEGG" id="egl:EGR_10933"/>
<dbReference type="CTD" id="36346648"/>
<keyword evidence="2" id="KW-1185">Reference proteome</keyword>
<dbReference type="Proteomes" id="UP000019149">
    <property type="component" value="Unassembled WGS sequence"/>
</dbReference>
<organism evidence="1 2">
    <name type="scientific">Echinococcus granulosus</name>
    <name type="common">Hydatid tapeworm</name>
    <dbReference type="NCBI Taxonomy" id="6210"/>
    <lineage>
        <taxon>Eukaryota</taxon>
        <taxon>Metazoa</taxon>
        <taxon>Spiralia</taxon>
        <taxon>Lophotrochozoa</taxon>
        <taxon>Platyhelminthes</taxon>
        <taxon>Cestoda</taxon>
        <taxon>Eucestoda</taxon>
        <taxon>Cyclophyllidea</taxon>
        <taxon>Taeniidae</taxon>
        <taxon>Echinococcus</taxon>
        <taxon>Echinococcus granulosus group</taxon>
    </lineage>
</organism>
<reference evidence="1 2" key="1">
    <citation type="journal article" date="2013" name="Nat. Genet.">
        <title>The genome of the hydatid tapeworm Echinococcus granulosus.</title>
        <authorList>
            <person name="Zheng H."/>
            <person name="Zhang W."/>
            <person name="Zhang L."/>
            <person name="Zhang Z."/>
            <person name="Li J."/>
            <person name="Lu G."/>
            <person name="Zhu Y."/>
            <person name="Wang Y."/>
            <person name="Huang Y."/>
            <person name="Liu J."/>
            <person name="Kang H."/>
            <person name="Chen J."/>
            <person name="Wang L."/>
            <person name="Chen A."/>
            <person name="Yu S."/>
            <person name="Gao Z."/>
            <person name="Jin L."/>
            <person name="Gu W."/>
            <person name="Wang Z."/>
            <person name="Zhao L."/>
            <person name="Shi B."/>
            <person name="Wen H."/>
            <person name="Lin R."/>
            <person name="Jones M.K."/>
            <person name="Brejova B."/>
            <person name="Vinar T."/>
            <person name="Zhao G."/>
            <person name="McManus D.P."/>
            <person name="Chen Z."/>
            <person name="Zhou Y."/>
            <person name="Wang S."/>
        </authorList>
    </citation>
    <scope>NUCLEOTIDE SEQUENCE [LARGE SCALE GENOMIC DNA]</scope>
</reference>
<dbReference type="RefSeq" id="XP_024345401.1">
    <property type="nucleotide sequence ID" value="XM_024500182.1"/>
</dbReference>